<dbReference type="InterPro" id="IPR011324">
    <property type="entry name" value="Cytotoxic_necrot_fac-like_cat"/>
</dbReference>
<evidence type="ECO:0000313" key="12">
    <source>
        <dbReference type="Proteomes" id="UP000054363"/>
    </source>
</evidence>
<comment type="catalytic activity">
    <reaction evidence="1">
        <text>inosine + phosphate = alpha-D-ribose 1-phosphate + hypoxanthine</text>
        <dbReference type="Rhea" id="RHEA:27646"/>
        <dbReference type="ChEBI" id="CHEBI:17368"/>
        <dbReference type="ChEBI" id="CHEBI:17596"/>
        <dbReference type="ChEBI" id="CHEBI:43474"/>
        <dbReference type="ChEBI" id="CHEBI:57720"/>
        <dbReference type="EC" id="2.4.2.1"/>
    </reaction>
    <physiologicalReaction direction="left-to-right" evidence="1">
        <dbReference type="Rhea" id="RHEA:27647"/>
    </physiologicalReaction>
</comment>
<dbReference type="GO" id="GO:0005507">
    <property type="term" value="F:copper ion binding"/>
    <property type="evidence" value="ECO:0007669"/>
    <property type="project" value="TreeGrafter"/>
</dbReference>
<accession>A0A094IWJ1</accession>
<keyword evidence="6" id="KW-0862">Zinc</keyword>
<dbReference type="SUPFAM" id="SSF64438">
    <property type="entry name" value="CNF1/YfiH-like putative cysteine hydrolases"/>
    <property type="match status" value="1"/>
</dbReference>
<organism evidence="11 12">
    <name type="scientific">Pseudidiomarina salinarum</name>
    <dbReference type="NCBI Taxonomy" id="435908"/>
    <lineage>
        <taxon>Bacteria</taxon>
        <taxon>Pseudomonadati</taxon>
        <taxon>Pseudomonadota</taxon>
        <taxon>Gammaproteobacteria</taxon>
        <taxon>Alteromonadales</taxon>
        <taxon>Idiomarinaceae</taxon>
        <taxon>Pseudidiomarina</taxon>
    </lineage>
</organism>
<proteinExistence type="inferred from homology"/>
<keyword evidence="4" id="KW-0479">Metal-binding</keyword>
<dbReference type="PANTHER" id="PTHR30616">
    <property type="entry name" value="UNCHARACTERIZED PROTEIN YFIH"/>
    <property type="match status" value="1"/>
</dbReference>
<evidence type="ECO:0000313" key="11">
    <source>
        <dbReference type="EMBL" id="KFZ30194.1"/>
    </source>
</evidence>
<keyword evidence="12" id="KW-1185">Reference proteome</keyword>
<dbReference type="GO" id="GO:0017061">
    <property type="term" value="F:S-methyl-5-thioadenosine phosphorylase activity"/>
    <property type="evidence" value="ECO:0007669"/>
    <property type="project" value="UniProtKB-EC"/>
</dbReference>
<evidence type="ECO:0000256" key="4">
    <source>
        <dbReference type="ARBA" id="ARBA00022723"/>
    </source>
</evidence>
<dbReference type="NCBIfam" id="TIGR00726">
    <property type="entry name" value="peptidoglycan editing factor PgeF"/>
    <property type="match status" value="1"/>
</dbReference>
<dbReference type="Proteomes" id="UP000054363">
    <property type="component" value="Unassembled WGS sequence"/>
</dbReference>
<name>A0A094IWJ1_9GAMM</name>
<dbReference type="InterPro" id="IPR003730">
    <property type="entry name" value="Cu_polyphenol_OxRdtase"/>
</dbReference>
<evidence type="ECO:0000256" key="5">
    <source>
        <dbReference type="ARBA" id="ARBA00022801"/>
    </source>
</evidence>
<comment type="catalytic activity">
    <reaction evidence="9">
        <text>S-methyl-5'-thioadenosine + phosphate = 5-(methylsulfanyl)-alpha-D-ribose 1-phosphate + adenine</text>
        <dbReference type="Rhea" id="RHEA:11852"/>
        <dbReference type="ChEBI" id="CHEBI:16708"/>
        <dbReference type="ChEBI" id="CHEBI:17509"/>
        <dbReference type="ChEBI" id="CHEBI:43474"/>
        <dbReference type="ChEBI" id="CHEBI:58533"/>
        <dbReference type="EC" id="2.4.2.28"/>
    </reaction>
    <physiologicalReaction direction="left-to-right" evidence="9">
        <dbReference type="Rhea" id="RHEA:11853"/>
    </physiologicalReaction>
</comment>
<dbReference type="PANTHER" id="PTHR30616:SF2">
    <property type="entry name" value="PURINE NUCLEOSIDE PHOSPHORYLASE LACC1"/>
    <property type="match status" value="1"/>
</dbReference>
<dbReference type="GO" id="GO:0016787">
    <property type="term" value="F:hydrolase activity"/>
    <property type="evidence" value="ECO:0007669"/>
    <property type="project" value="UniProtKB-KW"/>
</dbReference>
<comment type="caution">
    <text evidence="11">The sequence shown here is derived from an EMBL/GenBank/DDBJ whole genome shotgun (WGS) entry which is preliminary data.</text>
</comment>
<evidence type="ECO:0000256" key="10">
    <source>
        <dbReference type="RuleBase" id="RU361274"/>
    </source>
</evidence>
<evidence type="ECO:0000256" key="7">
    <source>
        <dbReference type="ARBA" id="ARBA00047989"/>
    </source>
</evidence>
<comment type="similarity">
    <text evidence="2 10">Belongs to the purine nucleoside phosphorylase YfiH/LACC1 family.</text>
</comment>
<comment type="catalytic activity">
    <reaction evidence="7">
        <text>adenosine + H2O + H(+) = inosine + NH4(+)</text>
        <dbReference type="Rhea" id="RHEA:24408"/>
        <dbReference type="ChEBI" id="CHEBI:15377"/>
        <dbReference type="ChEBI" id="CHEBI:15378"/>
        <dbReference type="ChEBI" id="CHEBI:16335"/>
        <dbReference type="ChEBI" id="CHEBI:17596"/>
        <dbReference type="ChEBI" id="CHEBI:28938"/>
        <dbReference type="EC" id="3.5.4.4"/>
    </reaction>
    <physiologicalReaction direction="left-to-right" evidence="7">
        <dbReference type="Rhea" id="RHEA:24409"/>
    </physiologicalReaction>
</comment>
<comment type="catalytic activity">
    <reaction evidence="8">
        <text>adenosine + phosphate = alpha-D-ribose 1-phosphate + adenine</text>
        <dbReference type="Rhea" id="RHEA:27642"/>
        <dbReference type="ChEBI" id="CHEBI:16335"/>
        <dbReference type="ChEBI" id="CHEBI:16708"/>
        <dbReference type="ChEBI" id="CHEBI:43474"/>
        <dbReference type="ChEBI" id="CHEBI:57720"/>
        <dbReference type="EC" id="2.4.2.1"/>
    </reaction>
    <physiologicalReaction direction="left-to-right" evidence="8">
        <dbReference type="Rhea" id="RHEA:27643"/>
    </physiologicalReaction>
</comment>
<evidence type="ECO:0000256" key="3">
    <source>
        <dbReference type="ARBA" id="ARBA00022679"/>
    </source>
</evidence>
<dbReference type="AlphaFoldDB" id="A0A094IWJ1"/>
<gene>
    <name evidence="11" type="ORF">IDSA_11580</name>
</gene>
<evidence type="ECO:0000256" key="8">
    <source>
        <dbReference type="ARBA" id="ARBA00048968"/>
    </source>
</evidence>
<evidence type="ECO:0000256" key="1">
    <source>
        <dbReference type="ARBA" id="ARBA00000553"/>
    </source>
</evidence>
<dbReference type="eggNOG" id="COG1496">
    <property type="taxonomic scope" value="Bacteria"/>
</dbReference>
<dbReference type="EMBL" id="JPER01000008">
    <property type="protein sequence ID" value="KFZ30194.1"/>
    <property type="molecule type" value="Genomic_DNA"/>
</dbReference>
<keyword evidence="3" id="KW-0808">Transferase</keyword>
<evidence type="ECO:0000256" key="6">
    <source>
        <dbReference type="ARBA" id="ARBA00022833"/>
    </source>
</evidence>
<keyword evidence="5" id="KW-0378">Hydrolase</keyword>
<reference evidence="11 12" key="1">
    <citation type="submission" date="2014-06" db="EMBL/GenBank/DDBJ databases">
        <title>The draft genome sequence of Idiomarina salinarum ISL-52.</title>
        <authorList>
            <person name="Du J."/>
            <person name="Shao Z."/>
        </authorList>
    </citation>
    <scope>NUCLEOTIDE SEQUENCE [LARGE SCALE GENOMIC DNA]</scope>
    <source>
        <strain evidence="11 12">ISL-52</strain>
    </source>
</reference>
<dbReference type="Pfam" id="PF02578">
    <property type="entry name" value="Cu-oxidase_4"/>
    <property type="match status" value="1"/>
</dbReference>
<dbReference type="STRING" id="435908.IDSA_11580"/>
<dbReference type="CDD" id="cd16833">
    <property type="entry name" value="YfiH"/>
    <property type="match status" value="1"/>
</dbReference>
<protein>
    <recommendedName>
        <fullName evidence="10">Purine nucleoside phosphorylase</fullName>
    </recommendedName>
</protein>
<sequence length="240" mass="25996">MTKSSLSGDYLIPDWPLPDGISAAVSTVTSPGNLAAHVFAEPASVIRHRRQLVRDLSLPCTPRWLQQYHGAVAGNFAEIALGAPADAIFSRQPASVCAVLTADCLPVLLVSRDGSEIAAVHAGWRGLAAGVIESTLQQLRTDNADLRAWIGPAITLPYFEVGGDVYDVFAARGLTDSKNFLPQPQHKWLADLPDLARRVLNLAGVSDVTLSGLCTYSDERWYSYRRTPVAGRFASLIWKN</sequence>
<dbReference type="RefSeq" id="WP_034776988.1">
    <property type="nucleotide sequence ID" value="NZ_JPER01000008.1"/>
</dbReference>
<evidence type="ECO:0000256" key="9">
    <source>
        <dbReference type="ARBA" id="ARBA00049893"/>
    </source>
</evidence>
<evidence type="ECO:0000256" key="2">
    <source>
        <dbReference type="ARBA" id="ARBA00007353"/>
    </source>
</evidence>
<dbReference type="OrthoDB" id="4279at2"/>
<dbReference type="Gene3D" id="3.60.140.10">
    <property type="entry name" value="CNF1/YfiH-like putative cysteine hydrolases"/>
    <property type="match status" value="1"/>
</dbReference>
<dbReference type="InterPro" id="IPR038371">
    <property type="entry name" value="Cu_polyphenol_OxRdtase_sf"/>
</dbReference>